<keyword evidence="1" id="KW-0732">Signal</keyword>
<accession>A0A0D2P7E1</accession>
<feature type="signal peptide" evidence="1">
    <location>
        <begin position="1"/>
        <end position="28"/>
    </location>
</feature>
<dbReference type="GO" id="GO:0016787">
    <property type="term" value="F:hydrolase activity"/>
    <property type="evidence" value="ECO:0007669"/>
    <property type="project" value="UniProtKB-KW"/>
</dbReference>
<gene>
    <name evidence="3" type="ORF">HYPSUDRAFT_47508</name>
</gene>
<dbReference type="AlphaFoldDB" id="A0A0D2P7E1"/>
<organism evidence="3 4">
    <name type="scientific">Hypholoma sublateritium (strain FD-334 SS-4)</name>
    <dbReference type="NCBI Taxonomy" id="945553"/>
    <lineage>
        <taxon>Eukaryota</taxon>
        <taxon>Fungi</taxon>
        <taxon>Dikarya</taxon>
        <taxon>Basidiomycota</taxon>
        <taxon>Agaricomycotina</taxon>
        <taxon>Agaricomycetes</taxon>
        <taxon>Agaricomycetidae</taxon>
        <taxon>Agaricales</taxon>
        <taxon>Agaricineae</taxon>
        <taxon>Strophariaceae</taxon>
        <taxon>Hypholoma</taxon>
    </lineage>
</organism>
<dbReference type="PANTHER" id="PTHR36183:SF2">
    <property type="entry name" value="BETA-GLUCURONIDASE C-TERMINAL DOMAIN-CONTAINING PROTEIN"/>
    <property type="match status" value="1"/>
</dbReference>
<keyword evidence="3" id="KW-0378">Hydrolase</keyword>
<evidence type="ECO:0000313" key="3">
    <source>
        <dbReference type="EMBL" id="KJA16300.1"/>
    </source>
</evidence>
<dbReference type="Pfam" id="PF16862">
    <property type="entry name" value="Glyco_hydro_79C"/>
    <property type="match status" value="1"/>
</dbReference>
<feature type="domain" description="Beta-glucuronidase C-terminal" evidence="2">
    <location>
        <begin position="478"/>
        <end position="588"/>
    </location>
</feature>
<feature type="chain" id="PRO_5002249175" evidence="1">
    <location>
        <begin position="29"/>
        <end position="685"/>
    </location>
</feature>
<name>A0A0D2P7E1_HYPSF</name>
<proteinExistence type="predicted"/>
<dbReference type="Proteomes" id="UP000054270">
    <property type="component" value="Unassembled WGS sequence"/>
</dbReference>
<keyword evidence="4" id="KW-1185">Reference proteome</keyword>
<dbReference type="InterPro" id="IPR052974">
    <property type="entry name" value="GH79_Enzymes"/>
</dbReference>
<dbReference type="SUPFAM" id="SSF51445">
    <property type="entry name" value="(Trans)glycosidases"/>
    <property type="match status" value="1"/>
</dbReference>
<reference evidence="4" key="1">
    <citation type="submission" date="2014-04" db="EMBL/GenBank/DDBJ databases">
        <title>Evolutionary Origins and Diversification of the Mycorrhizal Mutualists.</title>
        <authorList>
            <consortium name="DOE Joint Genome Institute"/>
            <consortium name="Mycorrhizal Genomics Consortium"/>
            <person name="Kohler A."/>
            <person name="Kuo A."/>
            <person name="Nagy L.G."/>
            <person name="Floudas D."/>
            <person name="Copeland A."/>
            <person name="Barry K.W."/>
            <person name="Cichocki N."/>
            <person name="Veneault-Fourrey C."/>
            <person name="LaButti K."/>
            <person name="Lindquist E.A."/>
            <person name="Lipzen A."/>
            <person name="Lundell T."/>
            <person name="Morin E."/>
            <person name="Murat C."/>
            <person name="Riley R."/>
            <person name="Ohm R."/>
            <person name="Sun H."/>
            <person name="Tunlid A."/>
            <person name="Henrissat B."/>
            <person name="Grigoriev I.V."/>
            <person name="Hibbett D.S."/>
            <person name="Martin F."/>
        </authorList>
    </citation>
    <scope>NUCLEOTIDE SEQUENCE [LARGE SCALE GENOMIC DNA]</scope>
    <source>
        <strain evidence="4">FD-334 SS-4</strain>
    </source>
</reference>
<dbReference type="STRING" id="945553.A0A0D2P7E1"/>
<dbReference type="OrthoDB" id="2796951at2759"/>
<sequence>MRCDKFSAAWAGSHVALFLLTAVGQATADVTLTVYYAPGQTPLADGTVPDASATPTAYDDSLQAYSTATLVAPAAPNATAMPTAFALAVPSAVPAGASIEQSGSFFGFSVEMSVVNQVLGKNSSLLQVPFLNLMANLQQRTGRIHVRVGGNTQETATLVESTSDGKILEKDLTAVSGTTDTPPLIFTADLIQMMRNISDLVNVHWFLGVPFNDTNWRLEIVETGQAILGEFLIGIQAGNEPDLYANHGRRPTNYTQDDYFGEFGLLIQALDADTSVQASKLLIAPSVSTNWSPESVLSAGTGFIPTYGSSLEALAVEHYPSDNCGVAFPDSGIAINDPQSLLSTYLSHGSATSIVSPYLNTSEVAQTNGLPFYMFETNTASCGGFAGLSDAFASALWGVDYAMQMAAVNFSTALFHVGGQSVSYNPFTPPPTNESTFHQWTIGPIYYSALVVAEALGASNTSQVLDLNANSGNELTPAYGIWEHGALTRVLLINFANDPTGASTLQVDLSMPDGTLPSTVNVKLLLANNVTQKGNFTWAGQTFGGNFQSDGRPIGAEDIATTACGVPTDGSSTTAACRINVPAPGAALVFMSGTAAADEIAGAPSVTFSTTSVTKVVVATATVPASLLATSNGHGGNGTYQMIQLGSTSKGSVTSAGASIRALPAWAILGSAVAAALGILSTNVW</sequence>
<evidence type="ECO:0000313" key="4">
    <source>
        <dbReference type="Proteomes" id="UP000054270"/>
    </source>
</evidence>
<dbReference type="InterPro" id="IPR031728">
    <property type="entry name" value="GlcAase_C"/>
</dbReference>
<evidence type="ECO:0000256" key="1">
    <source>
        <dbReference type="SAM" id="SignalP"/>
    </source>
</evidence>
<dbReference type="OMA" id="GNIGWIS"/>
<dbReference type="PANTHER" id="PTHR36183">
    <property type="entry name" value="BETA-GLUCURONIDASE"/>
    <property type="match status" value="1"/>
</dbReference>
<dbReference type="EMBL" id="KN817624">
    <property type="protein sequence ID" value="KJA16300.1"/>
    <property type="molecule type" value="Genomic_DNA"/>
</dbReference>
<dbReference type="InterPro" id="IPR017853">
    <property type="entry name" value="GH"/>
</dbReference>
<dbReference type="Gene3D" id="3.20.20.80">
    <property type="entry name" value="Glycosidases"/>
    <property type="match status" value="1"/>
</dbReference>
<evidence type="ECO:0000259" key="2">
    <source>
        <dbReference type="Pfam" id="PF16862"/>
    </source>
</evidence>
<protein>
    <submittedName>
        <fullName evidence="3">Glycoside hydrolase family 79 protein</fullName>
    </submittedName>
</protein>